<evidence type="ECO:0000313" key="17">
    <source>
        <dbReference type="EMBL" id="KAG7174899.1"/>
    </source>
</evidence>
<dbReference type="PANTHER" id="PTHR42643:SF24">
    <property type="entry name" value="IONOTROPIC RECEPTOR 60A"/>
    <property type="match status" value="1"/>
</dbReference>
<name>A0A8J5TF58_HOMAM</name>
<feature type="domain" description="Ionotropic glutamate receptor L-glutamate and glycine-binding" evidence="16">
    <location>
        <begin position="66"/>
        <end position="135"/>
    </location>
</feature>
<dbReference type="Proteomes" id="UP000747542">
    <property type="component" value="Unassembled WGS sequence"/>
</dbReference>
<dbReference type="InterPro" id="IPR019594">
    <property type="entry name" value="Glu/Gly-bd"/>
</dbReference>
<evidence type="ECO:0000256" key="10">
    <source>
        <dbReference type="ARBA" id="ARBA00023180"/>
    </source>
</evidence>
<dbReference type="EMBL" id="JAHLQT010006389">
    <property type="protein sequence ID" value="KAG7174899.1"/>
    <property type="molecule type" value="Genomic_DNA"/>
</dbReference>
<protein>
    <submittedName>
        <fullName evidence="17">Glutamate receptor U1-like 9</fullName>
    </submittedName>
</protein>
<evidence type="ECO:0000256" key="12">
    <source>
        <dbReference type="ARBA" id="ARBA00023303"/>
    </source>
</evidence>
<dbReference type="Pfam" id="PF10613">
    <property type="entry name" value="Lig_chan-Glu_bd"/>
    <property type="match status" value="1"/>
</dbReference>
<keyword evidence="3" id="KW-0813">Transport</keyword>
<feature type="transmembrane region" description="Helical" evidence="13">
    <location>
        <begin position="416"/>
        <end position="443"/>
    </location>
</feature>
<keyword evidence="4" id="KW-1003">Cell membrane</keyword>
<dbReference type="GO" id="GO:0015276">
    <property type="term" value="F:ligand-gated monoatomic ion channel activity"/>
    <property type="evidence" value="ECO:0007669"/>
    <property type="project" value="InterPro"/>
</dbReference>
<evidence type="ECO:0000256" key="2">
    <source>
        <dbReference type="ARBA" id="ARBA00008685"/>
    </source>
</evidence>
<dbReference type="Gene3D" id="3.40.190.10">
    <property type="entry name" value="Periplasmic binding protein-like II"/>
    <property type="match status" value="1"/>
</dbReference>
<keyword evidence="14" id="KW-0732">Signal</keyword>
<keyword evidence="8 13" id="KW-0472">Membrane</keyword>
<dbReference type="GO" id="GO:0005886">
    <property type="term" value="C:plasma membrane"/>
    <property type="evidence" value="ECO:0007669"/>
    <property type="project" value="UniProtKB-SubCell"/>
</dbReference>
<evidence type="ECO:0000256" key="8">
    <source>
        <dbReference type="ARBA" id="ARBA00023136"/>
    </source>
</evidence>
<evidence type="ECO:0000256" key="4">
    <source>
        <dbReference type="ARBA" id="ARBA00022475"/>
    </source>
</evidence>
<evidence type="ECO:0000256" key="5">
    <source>
        <dbReference type="ARBA" id="ARBA00022692"/>
    </source>
</evidence>
<dbReference type="SMART" id="SM00079">
    <property type="entry name" value="PBPe"/>
    <property type="match status" value="1"/>
</dbReference>
<dbReference type="AlphaFoldDB" id="A0A8J5TF58"/>
<evidence type="ECO:0000256" key="9">
    <source>
        <dbReference type="ARBA" id="ARBA00023170"/>
    </source>
</evidence>
<comment type="similarity">
    <text evidence="2">Belongs to the glutamate-gated ion channel (TC 1.A.10.1) family.</text>
</comment>
<keyword evidence="9 17" id="KW-0675">Receptor</keyword>
<evidence type="ECO:0000256" key="11">
    <source>
        <dbReference type="ARBA" id="ARBA00023286"/>
    </source>
</evidence>
<comment type="caution">
    <text evidence="17">The sequence shown here is derived from an EMBL/GenBank/DDBJ whole genome shotgun (WGS) entry which is preliminary data.</text>
</comment>
<dbReference type="SMART" id="SM00918">
    <property type="entry name" value="Lig_chan-Glu_bd"/>
    <property type="match status" value="1"/>
</dbReference>
<evidence type="ECO:0000256" key="13">
    <source>
        <dbReference type="SAM" id="Phobius"/>
    </source>
</evidence>
<dbReference type="PANTHER" id="PTHR42643">
    <property type="entry name" value="IONOTROPIC RECEPTOR 20A-RELATED"/>
    <property type="match status" value="1"/>
</dbReference>
<keyword evidence="12" id="KW-0407">Ion channel</keyword>
<keyword evidence="11" id="KW-1071">Ligand-gated ion channel</keyword>
<accession>A0A8J5TF58</accession>
<evidence type="ECO:0000313" key="18">
    <source>
        <dbReference type="Proteomes" id="UP000747542"/>
    </source>
</evidence>
<organism evidence="17 18">
    <name type="scientific">Homarus americanus</name>
    <name type="common">American lobster</name>
    <dbReference type="NCBI Taxonomy" id="6706"/>
    <lineage>
        <taxon>Eukaryota</taxon>
        <taxon>Metazoa</taxon>
        <taxon>Ecdysozoa</taxon>
        <taxon>Arthropoda</taxon>
        <taxon>Crustacea</taxon>
        <taxon>Multicrustacea</taxon>
        <taxon>Malacostraca</taxon>
        <taxon>Eumalacostraca</taxon>
        <taxon>Eucarida</taxon>
        <taxon>Decapoda</taxon>
        <taxon>Pleocyemata</taxon>
        <taxon>Astacidea</taxon>
        <taxon>Nephropoidea</taxon>
        <taxon>Nephropidae</taxon>
        <taxon>Homarus</taxon>
    </lineage>
</organism>
<feature type="signal peptide" evidence="14">
    <location>
        <begin position="1"/>
        <end position="21"/>
    </location>
</feature>
<gene>
    <name evidence="17" type="primary">kbp-L9</name>
    <name evidence="17" type="ORF">Hamer_G023037</name>
</gene>
<evidence type="ECO:0000256" key="1">
    <source>
        <dbReference type="ARBA" id="ARBA00004651"/>
    </source>
</evidence>
<keyword evidence="6 13" id="KW-1133">Transmembrane helix</keyword>
<reference evidence="17" key="1">
    <citation type="journal article" date="2021" name="Sci. Adv.">
        <title>The American lobster genome reveals insights on longevity, neural, and immune adaptations.</title>
        <authorList>
            <person name="Polinski J.M."/>
            <person name="Zimin A.V."/>
            <person name="Clark K.F."/>
            <person name="Kohn A.B."/>
            <person name="Sadowski N."/>
            <person name="Timp W."/>
            <person name="Ptitsyn A."/>
            <person name="Khanna P."/>
            <person name="Romanova D.Y."/>
            <person name="Williams P."/>
            <person name="Greenwood S.J."/>
            <person name="Moroz L.L."/>
            <person name="Walt D.R."/>
            <person name="Bodnar A.G."/>
        </authorList>
    </citation>
    <scope>NUCLEOTIDE SEQUENCE</scope>
    <source>
        <strain evidence="17">GMGI-L3</strain>
    </source>
</reference>
<dbReference type="InterPro" id="IPR052192">
    <property type="entry name" value="Insect_Ionotropic_Sensory_Rcpt"/>
</dbReference>
<evidence type="ECO:0000256" key="14">
    <source>
        <dbReference type="SAM" id="SignalP"/>
    </source>
</evidence>
<evidence type="ECO:0000259" key="16">
    <source>
        <dbReference type="SMART" id="SM00918"/>
    </source>
</evidence>
<feature type="domain" description="Ionotropic glutamate receptor C-terminal" evidence="15">
    <location>
        <begin position="56"/>
        <end position="297"/>
    </location>
</feature>
<dbReference type="InterPro" id="IPR001320">
    <property type="entry name" value="Iontro_rcpt_C"/>
</dbReference>
<sequence length="450" mass="50076">MAYKWWLWQVGIMILITTTHQDEVVADSVEQPWQTVAEEGASLNRTLKFRFPRAPHLRVAAESWPPHVQVEAVSETTVDHERHRGLTVVRGPMADFLRELAASLNFTYSIVQGDGYWGAPDSNGTWNGMIGMVLRKEVDFGLGPFGLSHQRSQVVDFTMPILRELLHVLVTRPRPQADPWGFLSPFTWKVWVGVLGSLLMVAATMTTLHLGAHGSSFTTHLWTCYQIFVSQILIMHLHHVAIGAGWMGEGVLLRLTFGALTSLLAVKAVPIKYDSLRDVLDDPSLTLLMEGSTALTGLLQKAEDGVYGELAVAVKQRGVRMRASQLQEAAYTHLPGGTHAMFLETPPQTPGGCLSSLQPLIDARIAPVTTCFVFLRILAVREFGLHAVWTRRQTPNISHCLKMPTKLKFQEPYSILHLWAVFLLAAAGMLLASLVFLCELFLYHYSFTSA</sequence>
<dbReference type="GO" id="GO:0050906">
    <property type="term" value="P:detection of stimulus involved in sensory perception"/>
    <property type="evidence" value="ECO:0007669"/>
    <property type="project" value="UniProtKB-ARBA"/>
</dbReference>
<feature type="chain" id="PRO_5035302123" evidence="14">
    <location>
        <begin position="22"/>
        <end position="450"/>
    </location>
</feature>
<evidence type="ECO:0000256" key="7">
    <source>
        <dbReference type="ARBA" id="ARBA00023065"/>
    </source>
</evidence>
<proteinExistence type="inferred from homology"/>
<evidence type="ECO:0000256" key="3">
    <source>
        <dbReference type="ARBA" id="ARBA00022448"/>
    </source>
</evidence>
<evidence type="ECO:0000256" key="6">
    <source>
        <dbReference type="ARBA" id="ARBA00022989"/>
    </source>
</evidence>
<evidence type="ECO:0000259" key="15">
    <source>
        <dbReference type="SMART" id="SM00079"/>
    </source>
</evidence>
<keyword evidence="18" id="KW-1185">Reference proteome</keyword>
<keyword evidence="5 13" id="KW-0812">Transmembrane</keyword>
<dbReference type="SUPFAM" id="SSF53850">
    <property type="entry name" value="Periplasmic binding protein-like II"/>
    <property type="match status" value="1"/>
</dbReference>
<feature type="transmembrane region" description="Helical" evidence="13">
    <location>
        <begin position="224"/>
        <end position="245"/>
    </location>
</feature>
<comment type="subcellular location">
    <subcellularLocation>
        <location evidence="1">Cell membrane</location>
        <topology evidence="1">Multi-pass membrane protein</topology>
    </subcellularLocation>
</comment>
<feature type="transmembrane region" description="Helical" evidence="13">
    <location>
        <begin position="190"/>
        <end position="212"/>
    </location>
</feature>
<keyword evidence="7" id="KW-0406">Ion transport</keyword>
<keyword evidence="10" id="KW-0325">Glycoprotein</keyword>